<accession>A0AA88KZJ9</accession>
<gene>
    <name evidence="1" type="ORF">QYM36_019324</name>
</gene>
<name>A0AA88KZJ9_ARTSF</name>
<protein>
    <submittedName>
        <fullName evidence="1">Uncharacterized protein</fullName>
    </submittedName>
</protein>
<keyword evidence="2" id="KW-1185">Reference proteome</keyword>
<evidence type="ECO:0000313" key="1">
    <source>
        <dbReference type="EMBL" id="KAK2702060.1"/>
    </source>
</evidence>
<dbReference type="Proteomes" id="UP001187531">
    <property type="component" value="Unassembled WGS sequence"/>
</dbReference>
<dbReference type="EMBL" id="JAVRJZ010000988">
    <property type="protein sequence ID" value="KAK2702060.1"/>
    <property type="molecule type" value="Genomic_DNA"/>
</dbReference>
<proteinExistence type="predicted"/>
<dbReference type="AlphaFoldDB" id="A0AA88KZJ9"/>
<sequence>MTLPTNALSSLSTRLLRNYEGLGTFNPPDVAQVDKNAKKTDPGRSWELVTFPELSDDFTQFHLLSFCGVIDQEKMKMHHFWSIVAWFAGVDTINLTNAALSDGYTLVATKYENVRDKPTDDWALDNVTGASSSIALHLICCVYTALLGKVITSANIRYVQTRIDRMKGNVNEPNIRSDWAVTSHCTENFIISTSYMNGTPHIRAALFNAFRDNTCKSEFLINLTTHVLRLLDGSFMTSQSMIIMELLRRAQIVSLFTELRFELEKFDKWLESLTTQEKKELGYLRLNNNKILCAMTCNGPVGPDVGFIDNSLHSINPCLNIPDIGTCDHLTQ</sequence>
<reference evidence="1" key="1">
    <citation type="submission" date="2023-07" db="EMBL/GenBank/DDBJ databases">
        <title>Chromosome-level genome assembly of Artemia franciscana.</title>
        <authorList>
            <person name="Jo E."/>
        </authorList>
    </citation>
    <scope>NUCLEOTIDE SEQUENCE</scope>
    <source>
        <tissue evidence="1">Whole body</tissue>
    </source>
</reference>
<organism evidence="1 2">
    <name type="scientific">Artemia franciscana</name>
    <name type="common">Brine shrimp</name>
    <name type="synonym">Artemia sanfranciscana</name>
    <dbReference type="NCBI Taxonomy" id="6661"/>
    <lineage>
        <taxon>Eukaryota</taxon>
        <taxon>Metazoa</taxon>
        <taxon>Ecdysozoa</taxon>
        <taxon>Arthropoda</taxon>
        <taxon>Crustacea</taxon>
        <taxon>Branchiopoda</taxon>
        <taxon>Anostraca</taxon>
        <taxon>Artemiidae</taxon>
        <taxon>Artemia</taxon>
    </lineage>
</organism>
<evidence type="ECO:0000313" key="2">
    <source>
        <dbReference type="Proteomes" id="UP001187531"/>
    </source>
</evidence>
<comment type="caution">
    <text evidence="1">The sequence shown here is derived from an EMBL/GenBank/DDBJ whole genome shotgun (WGS) entry which is preliminary data.</text>
</comment>